<evidence type="ECO:0000313" key="2">
    <source>
        <dbReference type="EMBL" id="NEN23322.1"/>
    </source>
</evidence>
<proteinExistence type="predicted"/>
<comment type="caution">
    <text evidence="2">The sequence shown here is derived from an EMBL/GenBank/DDBJ whole genome shotgun (WGS) entry which is preliminary data.</text>
</comment>
<name>A0A7K3WR49_9FLAO</name>
<evidence type="ECO:0008006" key="4">
    <source>
        <dbReference type="Google" id="ProtNLM"/>
    </source>
</evidence>
<dbReference type="RefSeq" id="WP_163284438.1">
    <property type="nucleotide sequence ID" value="NZ_JAAGVY010000010.1"/>
</dbReference>
<feature type="transmembrane region" description="Helical" evidence="1">
    <location>
        <begin position="41"/>
        <end position="58"/>
    </location>
</feature>
<protein>
    <recommendedName>
        <fullName evidence="4">Prenyltransferase</fullName>
    </recommendedName>
</protein>
<feature type="transmembrane region" description="Helical" evidence="1">
    <location>
        <begin position="130"/>
        <end position="150"/>
    </location>
</feature>
<evidence type="ECO:0000256" key="1">
    <source>
        <dbReference type="SAM" id="Phobius"/>
    </source>
</evidence>
<accession>A0A7K3WR49</accession>
<reference evidence="2 3" key="1">
    <citation type="submission" date="2020-02" db="EMBL/GenBank/DDBJ databases">
        <title>Out from the shadows clarifying the taxonomy of the family Cryomorphaceae and related taxa by utilizing the GTDB taxonomic framework.</title>
        <authorList>
            <person name="Bowman J.P."/>
        </authorList>
    </citation>
    <scope>NUCLEOTIDE SEQUENCE [LARGE SCALE GENOMIC DNA]</scope>
    <source>
        <strain evidence="2 3">QSSC 1-22</strain>
    </source>
</reference>
<feature type="transmembrane region" description="Helical" evidence="1">
    <location>
        <begin position="98"/>
        <end position="118"/>
    </location>
</feature>
<dbReference type="EMBL" id="JAAGVY010000010">
    <property type="protein sequence ID" value="NEN23322.1"/>
    <property type="molecule type" value="Genomic_DNA"/>
</dbReference>
<keyword evidence="1" id="KW-0812">Transmembrane</keyword>
<evidence type="ECO:0000313" key="3">
    <source>
        <dbReference type="Proteomes" id="UP000486602"/>
    </source>
</evidence>
<sequence>MKSESSISRALFWLGETNIFIAFAAGACTLATYAFHDVAPSYNLVAFIFFATLLIYNLQRRIGDLNASAVFYKSKTILMILGAIGLIPFAFHLTLIELAGLAVAGAISLGYAYPFIPYKGERYSIRRIPYLKLWVIVLAWILSTTIVPLIEIVDLNSADDRLSTILFALQQGAFILALTIPFDVRDLEDDYPFQRTLPMVFGIEWSIKFAQRAMIAAFLFAFFNYLIGFFAFPQMLMQMGISALGFFVVARGKTHRSPLYYSIVLDGMILLQGLLVLAV</sequence>
<keyword evidence="3" id="KW-1185">Reference proteome</keyword>
<feature type="transmembrane region" description="Helical" evidence="1">
    <location>
        <begin position="12"/>
        <end position="35"/>
    </location>
</feature>
<feature type="transmembrane region" description="Helical" evidence="1">
    <location>
        <begin position="162"/>
        <end position="184"/>
    </location>
</feature>
<dbReference type="Proteomes" id="UP000486602">
    <property type="component" value="Unassembled WGS sequence"/>
</dbReference>
<dbReference type="PROSITE" id="PS51257">
    <property type="entry name" value="PROKAR_LIPOPROTEIN"/>
    <property type="match status" value="1"/>
</dbReference>
<keyword evidence="1" id="KW-0472">Membrane</keyword>
<keyword evidence="1" id="KW-1133">Transmembrane helix</keyword>
<organism evidence="2 3">
    <name type="scientific">Cryomorpha ignava</name>
    <dbReference type="NCBI Taxonomy" id="101383"/>
    <lineage>
        <taxon>Bacteria</taxon>
        <taxon>Pseudomonadati</taxon>
        <taxon>Bacteroidota</taxon>
        <taxon>Flavobacteriia</taxon>
        <taxon>Flavobacteriales</taxon>
        <taxon>Cryomorphaceae</taxon>
        <taxon>Cryomorpha</taxon>
    </lineage>
</organism>
<gene>
    <name evidence="2" type="ORF">G3O08_07400</name>
</gene>
<dbReference type="AlphaFoldDB" id="A0A7K3WR49"/>
<feature type="transmembrane region" description="Helical" evidence="1">
    <location>
        <begin position="259"/>
        <end position="278"/>
    </location>
</feature>
<feature type="transmembrane region" description="Helical" evidence="1">
    <location>
        <begin position="70"/>
        <end position="92"/>
    </location>
</feature>